<evidence type="ECO:0000313" key="2">
    <source>
        <dbReference type="Proteomes" id="UP000323506"/>
    </source>
</evidence>
<dbReference type="EMBL" id="CM017712">
    <property type="protein sequence ID" value="TYG40507.1"/>
    <property type="molecule type" value="Genomic_DNA"/>
</dbReference>
<evidence type="ECO:0000313" key="1">
    <source>
        <dbReference type="EMBL" id="TYG40507.1"/>
    </source>
</evidence>
<name>A0A5D2A6J1_GOSDA</name>
<dbReference type="Proteomes" id="UP000323506">
    <property type="component" value="Chromosome D12"/>
</dbReference>
<reference evidence="1 2" key="1">
    <citation type="submission" date="2019-06" db="EMBL/GenBank/DDBJ databases">
        <title>WGS assembly of Gossypium darwinii.</title>
        <authorList>
            <person name="Chen Z.J."/>
            <person name="Sreedasyam A."/>
            <person name="Ando A."/>
            <person name="Song Q."/>
            <person name="De L."/>
            <person name="Hulse-Kemp A."/>
            <person name="Ding M."/>
            <person name="Ye W."/>
            <person name="Kirkbride R."/>
            <person name="Jenkins J."/>
            <person name="Plott C."/>
            <person name="Lovell J."/>
            <person name="Lin Y.-M."/>
            <person name="Vaughn R."/>
            <person name="Liu B."/>
            <person name="Li W."/>
            <person name="Simpson S."/>
            <person name="Scheffler B."/>
            <person name="Saski C."/>
            <person name="Grover C."/>
            <person name="Hu G."/>
            <person name="Conover J."/>
            <person name="Carlson J."/>
            <person name="Shu S."/>
            <person name="Boston L."/>
            <person name="Williams M."/>
            <person name="Peterson D."/>
            <person name="Mcgee K."/>
            <person name="Jones D."/>
            <person name="Wendel J."/>
            <person name="Stelly D."/>
            <person name="Grimwood J."/>
            <person name="Schmutz J."/>
        </authorList>
    </citation>
    <scope>NUCLEOTIDE SEQUENCE [LARGE SCALE GENOMIC DNA]</scope>
    <source>
        <strain evidence="1">1808015.09</strain>
    </source>
</reference>
<keyword evidence="2" id="KW-1185">Reference proteome</keyword>
<proteinExistence type="predicted"/>
<accession>A0A5D2A6J1</accession>
<sequence>MKLEATAQFRKLFSIGSTEMLDAMETIFQAALALGRHGGVHELMGDMESAALLYSKAERLLVFLLVEAPSLILNPSFPLTNSDRYRL</sequence>
<gene>
    <name evidence="1" type="ORF">ES288_D12G098300v1</name>
</gene>
<protein>
    <submittedName>
        <fullName evidence="1">Uncharacterized protein</fullName>
    </submittedName>
</protein>
<organism evidence="1 2">
    <name type="scientific">Gossypium darwinii</name>
    <name type="common">Darwin's cotton</name>
    <name type="synonym">Gossypium barbadense var. darwinii</name>
    <dbReference type="NCBI Taxonomy" id="34276"/>
    <lineage>
        <taxon>Eukaryota</taxon>
        <taxon>Viridiplantae</taxon>
        <taxon>Streptophyta</taxon>
        <taxon>Embryophyta</taxon>
        <taxon>Tracheophyta</taxon>
        <taxon>Spermatophyta</taxon>
        <taxon>Magnoliopsida</taxon>
        <taxon>eudicotyledons</taxon>
        <taxon>Gunneridae</taxon>
        <taxon>Pentapetalae</taxon>
        <taxon>rosids</taxon>
        <taxon>malvids</taxon>
        <taxon>Malvales</taxon>
        <taxon>Malvaceae</taxon>
        <taxon>Malvoideae</taxon>
        <taxon>Gossypium</taxon>
    </lineage>
</organism>
<dbReference type="EMBL" id="CM017712">
    <property type="protein sequence ID" value="TYG40506.1"/>
    <property type="molecule type" value="Genomic_DNA"/>
</dbReference>
<dbReference type="AlphaFoldDB" id="A0A5D2A6J1"/>